<dbReference type="OrthoDB" id="4560079at2"/>
<dbReference type="InterPro" id="IPR012340">
    <property type="entry name" value="NA-bd_OB-fold"/>
</dbReference>
<dbReference type="Proteomes" id="UP000317344">
    <property type="component" value="Chromosome"/>
</dbReference>
<dbReference type="InterPro" id="IPR002878">
    <property type="entry name" value="ChsH2_C"/>
</dbReference>
<evidence type="ECO:0000259" key="1">
    <source>
        <dbReference type="Pfam" id="PF01796"/>
    </source>
</evidence>
<sequence>MTRPTGERSDRILRPQPDTVAAPRPTVLSQHFWDGCAIGELRFQRCTDCRRAAFDPVILCRHCGSGRVAWKVSAGSGIVYSHTIVHRPQTADFVVPYAVAIVSVDEGFHMLTNIVGCAPEDVAIGMAVEVVFDRSPVRAALPYFRPARGPG</sequence>
<evidence type="ECO:0008006" key="5">
    <source>
        <dbReference type="Google" id="ProtNLM"/>
    </source>
</evidence>
<name>A0A516X6W9_9ACTN</name>
<dbReference type="SUPFAM" id="SSF50249">
    <property type="entry name" value="Nucleic acid-binding proteins"/>
    <property type="match status" value="1"/>
</dbReference>
<dbReference type="Pfam" id="PF01796">
    <property type="entry name" value="OB_ChsH2_C"/>
    <property type="match status" value="1"/>
</dbReference>
<gene>
    <name evidence="3" type="ORF">FO059_17555</name>
</gene>
<feature type="domain" description="ChsH2 rubredoxin-like zinc ribbon" evidence="2">
    <location>
        <begin position="33"/>
        <end position="67"/>
    </location>
</feature>
<evidence type="ECO:0000313" key="3">
    <source>
        <dbReference type="EMBL" id="QDQ98817.1"/>
    </source>
</evidence>
<reference evidence="3 4" key="1">
    <citation type="submission" date="2019-07" db="EMBL/GenBank/DDBJ databases">
        <title>Tomitella cavernea sp. nov., an actinomycete isolated from soil.</title>
        <authorList>
            <person name="Cheng J."/>
        </authorList>
    </citation>
    <scope>NUCLEOTIDE SEQUENCE [LARGE SCALE GENOMIC DNA]</scope>
    <source>
        <strain evidence="3 4">HY188</strain>
    </source>
</reference>
<reference evidence="3 4" key="2">
    <citation type="submission" date="2019-07" db="EMBL/GenBank/DDBJ databases">
        <authorList>
            <person name="Huang Y."/>
        </authorList>
    </citation>
    <scope>NUCLEOTIDE SEQUENCE [LARGE SCALE GENOMIC DNA]</scope>
    <source>
        <strain evidence="3 4">HY188</strain>
    </source>
</reference>
<dbReference type="InterPro" id="IPR052513">
    <property type="entry name" value="Thioester_dehydratase-like"/>
</dbReference>
<dbReference type="EMBL" id="CP041765">
    <property type="protein sequence ID" value="QDQ98817.1"/>
    <property type="molecule type" value="Genomic_DNA"/>
</dbReference>
<dbReference type="AlphaFoldDB" id="A0A516X6W9"/>
<keyword evidence="4" id="KW-1185">Reference proteome</keyword>
<dbReference type="Pfam" id="PF12172">
    <property type="entry name" value="zf-ChsH2"/>
    <property type="match status" value="1"/>
</dbReference>
<dbReference type="KEGG" id="toy:FO059_17555"/>
<dbReference type="InterPro" id="IPR022002">
    <property type="entry name" value="ChsH2_Znr"/>
</dbReference>
<feature type="domain" description="ChsH2 C-terminal OB-fold" evidence="1">
    <location>
        <begin position="70"/>
        <end position="133"/>
    </location>
</feature>
<dbReference type="PANTHER" id="PTHR34075">
    <property type="entry name" value="BLR3430 PROTEIN"/>
    <property type="match status" value="1"/>
</dbReference>
<organism evidence="3 4">
    <name type="scientific">Tomitella fengzijianii</name>
    <dbReference type="NCBI Taxonomy" id="2597660"/>
    <lineage>
        <taxon>Bacteria</taxon>
        <taxon>Bacillati</taxon>
        <taxon>Actinomycetota</taxon>
        <taxon>Actinomycetes</taxon>
        <taxon>Mycobacteriales</taxon>
        <taxon>Tomitella</taxon>
    </lineage>
</organism>
<dbReference type="PANTHER" id="PTHR34075:SF5">
    <property type="entry name" value="BLR3430 PROTEIN"/>
    <property type="match status" value="1"/>
</dbReference>
<evidence type="ECO:0000313" key="4">
    <source>
        <dbReference type="Proteomes" id="UP000317344"/>
    </source>
</evidence>
<evidence type="ECO:0000259" key="2">
    <source>
        <dbReference type="Pfam" id="PF12172"/>
    </source>
</evidence>
<accession>A0A516X6W9</accession>
<proteinExistence type="predicted"/>
<protein>
    <recommendedName>
        <fullName evidence="5">Zn-ribbon domain-containing OB-fold protein</fullName>
    </recommendedName>
</protein>